<sequence>MVINICLHKSGRSGREPARLKCVLVNAKETCYTDFSLSLEKERTYYINKYTAYIPGISSQLFFFQKINKIYNKSTVHLSTCAFLISFKKGDTASSPKTYLLIKL</sequence>
<reference evidence="1" key="1">
    <citation type="submission" date="2017-07" db="EMBL/GenBank/DDBJ databases">
        <authorList>
            <person name="Mikheyev A."/>
            <person name="Grau M."/>
        </authorList>
    </citation>
    <scope>NUCLEOTIDE SEQUENCE</scope>
    <source>
        <tissue evidence="1">Venom_gland</tissue>
    </source>
</reference>
<proteinExistence type="predicted"/>
<reference evidence="1" key="2">
    <citation type="submission" date="2017-11" db="EMBL/GenBank/DDBJ databases">
        <title>Coralsnake Venomics: Analyses of Venom Gland Transcriptomes and Proteomes of Six Brazilian Taxa.</title>
        <authorList>
            <person name="Aird S.D."/>
            <person name="Jorge da Silva N."/>
            <person name="Qiu L."/>
            <person name="Villar-Briones A."/>
            <person name="Aparecida-Saddi V."/>
            <person name="Campos-Telles M.P."/>
            <person name="Grau M."/>
            <person name="Mikheyev A.S."/>
        </authorList>
    </citation>
    <scope>NUCLEOTIDE SEQUENCE</scope>
    <source>
        <tissue evidence="1">Venom_gland</tissue>
    </source>
</reference>
<accession>A0A2D4L5P7</accession>
<name>A0A2D4L5P7_9SAUR</name>
<dbReference type="EMBL" id="IACL01118405">
    <property type="protein sequence ID" value="LAB16256.1"/>
    <property type="molecule type" value="Transcribed_RNA"/>
</dbReference>
<organism evidence="1">
    <name type="scientific">Micrurus paraensis</name>
    <dbReference type="NCBI Taxonomy" id="1970185"/>
    <lineage>
        <taxon>Eukaryota</taxon>
        <taxon>Metazoa</taxon>
        <taxon>Chordata</taxon>
        <taxon>Craniata</taxon>
        <taxon>Vertebrata</taxon>
        <taxon>Euteleostomi</taxon>
        <taxon>Lepidosauria</taxon>
        <taxon>Squamata</taxon>
        <taxon>Bifurcata</taxon>
        <taxon>Unidentata</taxon>
        <taxon>Episquamata</taxon>
        <taxon>Toxicofera</taxon>
        <taxon>Serpentes</taxon>
        <taxon>Colubroidea</taxon>
        <taxon>Elapidae</taxon>
        <taxon>Elapinae</taxon>
        <taxon>Micrurus</taxon>
    </lineage>
</organism>
<dbReference type="AlphaFoldDB" id="A0A2D4L5P7"/>
<evidence type="ECO:0000313" key="1">
    <source>
        <dbReference type="EMBL" id="LAB16256.1"/>
    </source>
</evidence>
<protein>
    <submittedName>
        <fullName evidence="1">Uncharacterized protein</fullName>
    </submittedName>
</protein>